<dbReference type="InterPro" id="IPR008756">
    <property type="entry name" value="Peptidase_M56"/>
</dbReference>
<accession>A0A0P1G1J3</accession>
<feature type="transmembrane region" description="Helical" evidence="1">
    <location>
        <begin position="116"/>
        <end position="135"/>
    </location>
</feature>
<gene>
    <name evidence="3" type="ORF">TRM7557_00507</name>
</gene>
<evidence type="ECO:0000256" key="1">
    <source>
        <dbReference type="SAM" id="Phobius"/>
    </source>
</evidence>
<keyword evidence="4" id="KW-1185">Reference proteome</keyword>
<name>A0A0P1G1J3_9RHOB</name>
<dbReference type="Proteomes" id="UP000052022">
    <property type="component" value="Unassembled WGS sequence"/>
</dbReference>
<protein>
    <recommendedName>
        <fullName evidence="2">Peptidase M56 domain-containing protein</fullName>
    </recommendedName>
</protein>
<keyword evidence="1" id="KW-1133">Transmembrane helix</keyword>
<evidence type="ECO:0000313" key="3">
    <source>
        <dbReference type="EMBL" id="CUH75677.1"/>
    </source>
</evidence>
<dbReference type="OrthoDB" id="7743548at2"/>
<dbReference type="CDD" id="cd07341">
    <property type="entry name" value="M56_BlaR1_MecR1_like"/>
    <property type="match status" value="1"/>
</dbReference>
<feature type="transmembrane region" description="Helical" evidence="1">
    <location>
        <begin position="13"/>
        <end position="31"/>
    </location>
</feature>
<feature type="domain" description="Peptidase M56" evidence="2">
    <location>
        <begin position="121"/>
        <end position="275"/>
    </location>
</feature>
<organism evidence="3 4">
    <name type="scientific">Tritonibacter multivorans</name>
    <dbReference type="NCBI Taxonomy" id="928856"/>
    <lineage>
        <taxon>Bacteria</taxon>
        <taxon>Pseudomonadati</taxon>
        <taxon>Pseudomonadota</taxon>
        <taxon>Alphaproteobacteria</taxon>
        <taxon>Rhodobacterales</taxon>
        <taxon>Paracoccaceae</taxon>
        <taxon>Tritonibacter</taxon>
    </lineage>
</organism>
<dbReference type="PANTHER" id="PTHR34978">
    <property type="entry name" value="POSSIBLE SENSOR-TRANSDUCER PROTEIN BLAR"/>
    <property type="match status" value="1"/>
</dbReference>
<sequence>MQADALLNAYIDLNLLVLVGACFWFCARAILARSTAAHAFQSQLRLLNSMTFFLAAAPFVALGINALGLGRAPTLSDVLVAQYLQGNVNLSAAQFEGMIGLRDDVVRSMATQSTTWSHLVLALILIGALSSLAHFGRAVWQLRAALQDAFLWKRIGRLHLMVSETAPVAYSTRGLWYRYVVVPERLLSSPEDLRLTLAHELQHFRQKDVETAILLEMLRPVLFWNPAFYLWRRDMRSIREFACDQALRDRGRFDARAYCECLIRATSAARGATGHLSERGPVAALLDPREIRRMPVLARRIVAVTEGDTGAGRGPVWEMVCGLFILVVLSTALLIQRPADWSHDRIMLSTIVNLERMAARGSSSAVASPWQGGFVNPSQ</sequence>
<dbReference type="RefSeq" id="WP_058288639.1">
    <property type="nucleotide sequence ID" value="NZ_CYSD01000012.1"/>
</dbReference>
<proteinExistence type="predicted"/>
<reference evidence="3 4" key="1">
    <citation type="submission" date="2015-09" db="EMBL/GenBank/DDBJ databases">
        <authorList>
            <consortium name="Swine Surveillance"/>
        </authorList>
    </citation>
    <scope>NUCLEOTIDE SEQUENCE [LARGE SCALE GENOMIC DNA]</scope>
    <source>
        <strain evidence="3 4">CECT 7557</strain>
    </source>
</reference>
<dbReference type="PANTHER" id="PTHR34978:SF3">
    <property type="entry name" value="SLR0241 PROTEIN"/>
    <property type="match status" value="1"/>
</dbReference>
<dbReference type="AlphaFoldDB" id="A0A0P1G1J3"/>
<keyword evidence="1" id="KW-0472">Membrane</keyword>
<dbReference type="InterPro" id="IPR052173">
    <property type="entry name" value="Beta-lactam_resp_regulator"/>
</dbReference>
<dbReference type="STRING" id="928856.SAMN04488049_103276"/>
<dbReference type="EMBL" id="CYSD01000012">
    <property type="protein sequence ID" value="CUH75677.1"/>
    <property type="molecule type" value="Genomic_DNA"/>
</dbReference>
<keyword evidence="1" id="KW-0812">Transmembrane</keyword>
<feature type="transmembrane region" description="Helical" evidence="1">
    <location>
        <begin position="52"/>
        <end position="70"/>
    </location>
</feature>
<evidence type="ECO:0000313" key="4">
    <source>
        <dbReference type="Proteomes" id="UP000052022"/>
    </source>
</evidence>
<evidence type="ECO:0000259" key="2">
    <source>
        <dbReference type="Pfam" id="PF05569"/>
    </source>
</evidence>
<dbReference type="Pfam" id="PF05569">
    <property type="entry name" value="Peptidase_M56"/>
    <property type="match status" value="1"/>
</dbReference>